<evidence type="ECO:0000259" key="1">
    <source>
        <dbReference type="Pfam" id="PF01370"/>
    </source>
</evidence>
<organism evidence="2 3">
    <name type="scientific">Ideonella lacteola</name>
    <dbReference type="NCBI Taxonomy" id="2984193"/>
    <lineage>
        <taxon>Bacteria</taxon>
        <taxon>Pseudomonadati</taxon>
        <taxon>Pseudomonadota</taxon>
        <taxon>Betaproteobacteria</taxon>
        <taxon>Burkholderiales</taxon>
        <taxon>Sphaerotilaceae</taxon>
        <taxon>Ideonella</taxon>
    </lineage>
</organism>
<dbReference type="InterPro" id="IPR001509">
    <property type="entry name" value="Epimerase_deHydtase"/>
</dbReference>
<dbReference type="PANTHER" id="PTHR48079">
    <property type="entry name" value="PROTEIN YEEZ"/>
    <property type="match status" value="1"/>
</dbReference>
<evidence type="ECO:0000313" key="3">
    <source>
        <dbReference type="Proteomes" id="UP001371218"/>
    </source>
</evidence>
<name>A0ABU9BH72_9BURK</name>
<dbReference type="InterPro" id="IPR036291">
    <property type="entry name" value="NAD(P)-bd_dom_sf"/>
</dbReference>
<keyword evidence="3" id="KW-1185">Reference proteome</keyword>
<reference evidence="2 3" key="1">
    <citation type="submission" date="2024-04" db="EMBL/GenBank/DDBJ databases">
        <title>Novel species of the genus Ideonella isolated from streams.</title>
        <authorList>
            <person name="Lu H."/>
        </authorList>
    </citation>
    <scope>NUCLEOTIDE SEQUENCE [LARGE SCALE GENOMIC DNA]</scope>
    <source>
        <strain evidence="2 3">DXS29W</strain>
    </source>
</reference>
<proteinExistence type="predicted"/>
<comment type="caution">
    <text evidence="2">The sequence shown here is derived from an EMBL/GenBank/DDBJ whole genome shotgun (WGS) entry which is preliminary data.</text>
</comment>
<dbReference type="EMBL" id="JBBUTG010000001">
    <property type="protein sequence ID" value="MEK8029305.1"/>
    <property type="molecule type" value="Genomic_DNA"/>
</dbReference>
<dbReference type="InterPro" id="IPR002347">
    <property type="entry name" value="SDR_fam"/>
</dbReference>
<dbReference type="InterPro" id="IPR051783">
    <property type="entry name" value="NAD(P)-dependent_oxidoreduct"/>
</dbReference>
<dbReference type="Gene3D" id="3.40.50.720">
    <property type="entry name" value="NAD(P)-binding Rossmann-like Domain"/>
    <property type="match status" value="1"/>
</dbReference>
<sequence length="336" mass="36950">MILVTGATSGLGRNAAHLLAQSGARVRATGRDVVQGAALKRAGIPFEPVDLACADDASLSRLLDGVHTVWHCAALSSPWGRARAFDAANVRATQRLAQAAALQGVRRFVHISTPSIYFDYSHRHQVPETHRAQHLVNHYAASKWRAEEVIRGLARRHAATTFVMLRPRGLFGPHDRVVLPRILQVMGARGGRLPLPRGGQARIDLTYVENVVHAMRCATTAAVPSGSVYNITNQEPSSLAEVLGHLLRDELGLPLRIQALPYGLMDAAARVQEACARVTRREPMLTRYGVGALQFDMTLCQQRALDELGYRPVHDMADGIRRTARWWREHGAHHGL</sequence>
<feature type="domain" description="NAD-dependent epimerase/dehydratase" evidence="1">
    <location>
        <begin position="2"/>
        <end position="231"/>
    </location>
</feature>
<evidence type="ECO:0000313" key="2">
    <source>
        <dbReference type="EMBL" id="MEK8029305.1"/>
    </source>
</evidence>
<accession>A0ABU9BH72</accession>
<dbReference type="PRINTS" id="PR00081">
    <property type="entry name" value="GDHRDH"/>
</dbReference>
<dbReference type="Pfam" id="PF01370">
    <property type="entry name" value="Epimerase"/>
    <property type="match status" value="1"/>
</dbReference>
<dbReference type="PANTHER" id="PTHR48079:SF6">
    <property type="entry name" value="NAD(P)-BINDING DOMAIN-CONTAINING PROTEIN-RELATED"/>
    <property type="match status" value="1"/>
</dbReference>
<gene>
    <name evidence="2" type="ORF">AACH06_00610</name>
</gene>
<protein>
    <submittedName>
        <fullName evidence="2">NAD(P)-dependent oxidoreductase</fullName>
    </submittedName>
</protein>
<dbReference type="SUPFAM" id="SSF51735">
    <property type="entry name" value="NAD(P)-binding Rossmann-fold domains"/>
    <property type="match status" value="1"/>
</dbReference>
<dbReference type="RefSeq" id="WP_341423649.1">
    <property type="nucleotide sequence ID" value="NZ_JBBUTG010000001.1"/>
</dbReference>
<dbReference type="Proteomes" id="UP001371218">
    <property type="component" value="Unassembled WGS sequence"/>
</dbReference>